<dbReference type="PRINTS" id="PR01021">
    <property type="entry name" value="OMPADOMAIN"/>
</dbReference>
<keyword evidence="2 4" id="KW-0472">Membrane</keyword>
<gene>
    <name evidence="6" type="ORF">SAMN05216323_10558</name>
</gene>
<proteinExistence type="predicted"/>
<dbReference type="Proteomes" id="UP000199452">
    <property type="component" value="Unassembled WGS sequence"/>
</dbReference>
<dbReference type="InterPro" id="IPR006665">
    <property type="entry name" value="OmpA-like"/>
</dbReference>
<dbReference type="InterPro" id="IPR050330">
    <property type="entry name" value="Bact_OuterMem_StrucFunc"/>
</dbReference>
<dbReference type="Gene3D" id="3.30.1330.60">
    <property type="entry name" value="OmpA-like domain"/>
    <property type="match status" value="1"/>
</dbReference>
<name>A0A1G6PU81_9BACT</name>
<dbReference type="InterPro" id="IPR036737">
    <property type="entry name" value="OmpA-like_sf"/>
</dbReference>
<reference evidence="6 7" key="1">
    <citation type="submission" date="2016-09" db="EMBL/GenBank/DDBJ databases">
        <authorList>
            <person name="Capua I."/>
            <person name="De Benedictis P."/>
            <person name="Joannis T."/>
            <person name="Lombin L.H."/>
            <person name="Cattoli G."/>
        </authorList>
    </citation>
    <scope>NUCLEOTIDE SEQUENCE [LARGE SCALE GENOMIC DNA]</scope>
    <source>
        <strain evidence="6 7">A7P-90m</strain>
    </source>
</reference>
<dbReference type="OrthoDB" id="9782229at2"/>
<evidence type="ECO:0000256" key="1">
    <source>
        <dbReference type="ARBA" id="ARBA00004442"/>
    </source>
</evidence>
<evidence type="ECO:0000256" key="4">
    <source>
        <dbReference type="PROSITE-ProRule" id="PRU00473"/>
    </source>
</evidence>
<sequence>MRILFIGFIAFACWSAFSTYVYVCKVKGLCNEQQTTIVVAESHHDTKVSPPDTVKQALIPQDLVVHFAFDNSAFEANQEASQYFDESNAYMNQDSMAKLSITGYTDAIGTDKYNQALGYRRAQSMQQYFESKGISANRISIESKGEKEPITDNSTILGRADNRRSVVTLKK</sequence>
<dbReference type="SUPFAM" id="SSF103088">
    <property type="entry name" value="OmpA-like"/>
    <property type="match status" value="1"/>
</dbReference>
<dbReference type="CDD" id="cd07185">
    <property type="entry name" value="OmpA_C-like"/>
    <property type="match status" value="1"/>
</dbReference>
<dbReference type="EMBL" id="FMYP01000055">
    <property type="protein sequence ID" value="SDC83639.1"/>
    <property type="molecule type" value="Genomic_DNA"/>
</dbReference>
<organism evidence="6 7">
    <name type="scientific">Williamwhitmania taraxaci</name>
    <dbReference type="NCBI Taxonomy" id="1640674"/>
    <lineage>
        <taxon>Bacteria</taxon>
        <taxon>Pseudomonadati</taxon>
        <taxon>Bacteroidota</taxon>
        <taxon>Bacteroidia</taxon>
        <taxon>Bacteroidales</taxon>
        <taxon>Williamwhitmaniaceae</taxon>
        <taxon>Williamwhitmania</taxon>
    </lineage>
</organism>
<accession>A0A1G6PU81</accession>
<dbReference type="PRINTS" id="PR01023">
    <property type="entry name" value="NAFLGMOTY"/>
</dbReference>
<feature type="domain" description="OmpA-like" evidence="5">
    <location>
        <begin position="54"/>
        <end position="171"/>
    </location>
</feature>
<evidence type="ECO:0000313" key="7">
    <source>
        <dbReference type="Proteomes" id="UP000199452"/>
    </source>
</evidence>
<dbReference type="Pfam" id="PF00691">
    <property type="entry name" value="OmpA"/>
    <property type="match status" value="1"/>
</dbReference>
<dbReference type="PANTHER" id="PTHR30329:SF21">
    <property type="entry name" value="LIPOPROTEIN YIAD-RELATED"/>
    <property type="match status" value="1"/>
</dbReference>
<evidence type="ECO:0000256" key="2">
    <source>
        <dbReference type="ARBA" id="ARBA00023136"/>
    </source>
</evidence>
<dbReference type="PROSITE" id="PS51123">
    <property type="entry name" value="OMPA_2"/>
    <property type="match status" value="1"/>
</dbReference>
<dbReference type="AlphaFoldDB" id="A0A1G6PU81"/>
<protein>
    <submittedName>
        <fullName evidence="6">OmpA family protein</fullName>
    </submittedName>
</protein>
<evidence type="ECO:0000256" key="3">
    <source>
        <dbReference type="ARBA" id="ARBA00023237"/>
    </source>
</evidence>
<comment type="subcellular location">
    <subcellularLocation>
        <location evidence="1">Cell outer membrane</location>
    </subcellularLocation>
</comment>
<dbReference type="InterPro" id="IPR006664">
    <property type="entry name" value="OMP_bac"/>
</dbReference>
<keyword evidence="7" id="KW-1185">Reference proteome</keyword>
<dbReference type="STRING" id="1640674.SAMN05216323_10558"/>
<evidence type="ECO:0000313" key="6">
    <source>
        <dbReference type="EMBL" id="SDC83639.1"/>
    </source>
</evidence>
<evidence type="ECO:0000259" key="5">
    <source>
        <dbReference type="PROSITE" id="PS51123"/>
    </source>
</evidence>
<dbReference type="GO" id="GO:0009279">
    <property type="term" value="C:cell outer membrane"/>
    <property type="evidence" value="ECO:0007669"/>
    <property type="project" value="UniProtKB-SubCell"/>
</dbReference>
<keyword evidence="3" id="KW-0998">Cell outer membrane</keyword>
<dbReference type="RefSeq" id="WP_092439704.1">
    <property type="nucleotide sequence ID" value="NZ_FMYP01000055.1"/>
</dbReference>
<dbReference type="PANTHER" id="PTHR30329">
    <property type="entry name" value="STATOR ELEMENT OF FLAGELLAR MOTOR COMPLEX"/>
    <property type="match status" value="1"/>
</dbReference>